<keyword evidence="3" id="KW-1185">Reference proteome</keyword>
<keyword evidence="1" id="KW-0812">Transmembrane</keyword>
<reference evidence="2 3" key="1">
    <citation type="submission" date="2024-04" db="EMBL/GenBank/DDBJ databases">
        <title>Tritrichomonas musculus Genome.</title>
        <authorList>
            <person name="Alves-Ferreira E."/>
            <person name="Grigg M."/>
            <person name="Lorenzi H."/>
            <person name="Galac M."/>
        </authorList>
    </citation>
    <scope>NUCLEOTIDE SEQUENCE [LARGE SCALE GENOMIC DNA]</scope>
    <source>
        <strain evidence="2 3">EAF2021</strain>
    </source>
</reference>
<protein>
    <submittedName>
        <fullName evidence="2">Uncharacterized protein</fullName>
    </submittedName>
</protein>
<sequence>MFLNLQNLVLLNQLNAQPIIIIGMELVYTVNMVPHCSVHIPNCAPGFCPLIQNVYYCNKCENGYITSIDRRFCVLPTCFDNDVNCKECDTNDASKCINCDESNHFKLNQDGKCVCDEEGGYKSENGLCLDETQRSCLGEGKDTLCKICKDETHCETCLDGASLDSNGTCVKSEISIANCTVNKFVNSQEICVTCEGDLKPTFDGKSCVEDGNATCTENIIGCANCSTRGTNVCIVCDETKFFKPTPVEIGGISRCNCIDGLDFFEGQCIKPIPAVTPSAFPPDKIDSLDSAAVPNATDSSQVTFNKGGNYKDDTLYTYNLPQTVNKVEVPSEIQNFQLNVGNGQEVTIVLPESGNDVAVNFTGTSTIKVNPVQSSNLDVVGDGTITINTPNDGDLKEDEVLNIGTIQPTGEEITLKSNEKLNIKKIDVYPVEGKPITTITGTDSGTSCEGLFLQGRSNLVVKNIDLVKDIYIGLLSSLRMDNAKFEKAKFHIKYNRQTPETVFPIVFNGKGGFPHFDGDIVVERQEVEGEIIQEDQEELLISEFNGDSLEESYKACLNYSSHYRGGESFNDPECYNSTNTNGDDANKAYMRSTKSQKKGDDGKKGLSGGAIAGIVIACVVVVAAIIALLVYFLVIKKRNQSTTSTQGDSSIAI</sequence>
<organism evidence="2 3">
    <name type="scientific">Tritrichomonas musculus</name>
    <dbReference type="NCBI Taxonomy" id="1915356"/>
    <lineage>
        <taxon>Eukaryota</taxon>
        <taxon>Metamonada</taxon>
        <taxon>Parabasalia</taxon>
        <taxon>Tritrichomonadida</taxon>
        <taxon>Tritrichomonadidae</taxon>
        <taxon>Tritrichomonas</taxon>
    </lineage>
</organism>
<dbReference type="Proteomes" id="UP001470230">
    <property type="component" value="Unassembled WGS sequence"/>
</dbReference>
<keyword evidence="1" id="KW-1133">Transmembrane helix</keyword>
<dbReference type="EMBL" id="JAPFFF010000059">
    <property type="protein sequence ID" value="KAK8837457.1"/>
    <property type="molecule type" value="Genomic_DNA"/>
</dbReference>
<keyword evidence="1" id="KW-0472">Membrane</keyword>
<evidence type="ECO:0000313" key="2">
    <source>
        <dbReference type="EMBL" id="KAK8837457.1"/>
    </source>
</evidence>
<proteinExistence type="predicted"/>
<evidence type="ECO:0000313" key="3">
    <source>
        <dbReference type="Proteomes" id="UP001470230"/>
    </source>
</evidence>
<feature type="transmembrane region" description="Helical" evidence="1">
    <location>
        <begin position="610"/>
        <end position="634"/>
    </location>
</feature>
<name>A0ABR2GU37_9EUKA</name>
<evidence type="ECO:0000256" key="1">
    <source>
        <dbReference type="SAM" id="Phobius"/>
    </source>
</evidence>
<dbReference type="InterPro" id="IPR009030">
    <property type="entry name" value="Growth_fac_rcpt_cys_sf"/>
</dbReference>
<comment type="caution">
    <text evidence="2">The sequence shown here is derived from an EMBL/GenBank/DDBJ whole genome shotgun (WGS) entry which is preliminary data.</text>
</comment>
<dbReference type="SUPFAM" id="SSF57184">
    <property type="entry name" value="Growth factor receptor domain"/>
    <property type="match status" value="1"/>
</dbReference>
<gene>
    <name evidence="2" type="ORF">M9Y10_036454</name>
</gene>
<accession>A0ABR2GU37</accession>